<sequence length="72" mass="8519">MFPHETLHRIAAGHGRLPAPVRVEDPFTVPENRPEWAWQSAELLLENHFWRLDRQYQAHLQAALTVQRLRRG</sequence>
<accession>A0ABR6BQ74</accession>
<proteinExistence type="predicted"/>
<name>A0ABR6BQ74_9PSEU</name>
<dbReference type="EMBL" id="JACJID010000005">
    <property type="protein sequence ID" value="MBA8929054.1"/>
    <property type="molecule type" value="Genomic_DNA"/>
</dbReference>
<gene>
    <name evidence="1" type="ORF">BC739_006272</name>
</gene>
<keyword evidence="2" id="KW-1185">Reference proteome</keyword>
<organism evidence="1 2">
    <name type="scientific">Kutzneria viridogrisea</name>
    <dbReference type="NCBI Taxonomy" id="47990"/>
    <lineage>
        <taxon>Bacteria</taxon>
        <taxon>Bacillati</taxon>
        <taxon>Actinomycetota</taxon>
        <taxon>Actinomycetes</taxon>
        <taxon>Pseudonocardiales</taxon>
        <taxon>Pseudonocardiaceae</taxon>
        <taxon>Kutzneria</taxon>
    </lineage>
</organism>
<evidence type="ECO:0000313" key="1">
    <source>
        <dbReference type="EMBL" id="MBA8929054.1"/>
    </source>
</evidence>
<protein>
    <submittedName>
        <fullName evidence="1">Uncharacterized protein</fullName>
    </submittedName>
</protein>
<comment type="caution">
    <text evidence="1">The sequence shown here is derived from an EMBL/GenBank/DDBJ whole genome shotgun (WGS) entry which is preliminary data.</text>
</comment>
<reference evidence="1 2" key="1">
    <citation type="submission" date="2020-08" db="EMBL/GenBank/DDBJ databases">
        <title>Genomic Encyclopedia of Archaeal and Bacterial Type Strains, Phase II (KMG-II): from individual species to whole genera.</title>
        <authorList>
            <person name="Goeker M."/>
        </authorList>
    </citation>
    <scope>NUCLEOTIDE SEQUENCE [LARGE SCALE GENOMIC DNA]</scope>
    <source>
        <strain evidence="1 2">DSM 43850</strain>
    </source>
</reference>
<evidence type="ECO:0000313" key="2">
    <source>
        <dbReference type="Proteomes" id="UP000517916"/>
    </source>
</evidence>
<dbReference type="Proteomes" id="UP000517916">
    <property type="component" value="Unassembled WGS sequence"/>
</dbReference>